<dbReference type="EMBL" id="OX459122">
    <property type="protein sequence ID" value="CAI9105758.1"/>
    <property type="molecule type" value="Genomic_DNA"/>
</dbReference>
<gene>
    <name evidence="1" type="ORF">OLC1_LOCUS14386</name>
</gene>
<reference evidence="1" key="1">
    <citation type="submission" date="2023-03" db="EMBL/GenBank/DDBJ databases">
        <authorList>
            <person name="Julca I."/>
        </authorList>
    </citation>
    <scope>NUCLEOTIDE SEQUENCE</scope>
</reference>
<protein>
    <submittedName>
        <fullName evidence="1">OLC1v1004766C8</fullName>
    </submittedName>
</protein>
<evidence type="ECO:0000313" key="2">
    <source>
        <dbReference type="Proteomes" id="UP001161247"/>
    </source>
</evidence>
<sequence>MSLALINNNPHPRETFCITRTFRAKEDHLAFKFSFGELFKDKILNGTGLHIEFQSRLETSKSMEADDKELAKPPS</sequence>
<dbReference type="AlphaFoldDB" id="A0AAV1DDQ5"/>
<evidence type="ECO:0000313" key="1">
    <source>
        <dbReference type="EMBL" id="CAI9105758.1"/>
    </source>
</evidence>
<dbReference type="Proteomes" id="UP001161247">
    <property type="component" value="Chromosome 5"/>
</dbReference>
<accession>A0AAV1DDQ5</accession>
<proteinExistence type="predicted"/>
<organism evidence="1 2">
    <name type="scientific">Oldenlandia corymbosa var. corymbosa</name>
    <dbReference type="NCBI Taxonomy" id="529605"/>
    <lineage>
        <taxon>Eukaryota</taxon>
        <taxon>Viridiplantae</taxon>
        <taxon>Streptophyta</taxon>
        <taxon>Embryophyta</taxon>
        <taxon>Tracheophyta</taxon>
        <taxon>Spermatophyta</taxon>
        <taxon>Magnoliopsida</taxon>
        <taxon>eudicotyledons</taxon>
        <taxon>Gunneridae</taxon>
        <taxon>Pentapetalae</taxon>
        <taxon>asterids</taxon>
        <taxon>lamiids</taxon>
        <taxon>Gentianales</taxon>
        <taxon>Rubiaceae</taxon>
        <taxon>Rubioideae</taxon>
        <taxon>Spermacoceae</taxon>
        <taxon>Hedyotis-Oldenlandia complex</taxon>
        <taxon>Oldenlandia</taxon>
    </lineage>
</organism>
<name>A0AAV1DDQ5_OLDCO</name>
<keyword evidence="2" id="KW-1185">Reference proteome</keyword>